<dbReference type="InterPro" id="IPR039425">
    <property type="entry name" value="RNA_pol_sigma-70-like"/>
</dbReference>
<gene>
    <name evidence="7" type="ORF">OCV63_03675</name>
</gene>
<dbReference type="NCBIfam" id="TIGR02937">
    <property type="entry name" value="sigma70-ECF"/>
    <property type="match status" value="1"/>
</dbReference>
<evidence type="ECO:0000313" key="8">
    <source>
        <dbReference type="Proteomes" id="UP001652461"/>
    </source>
</evidence>
<feature type="domain" description="RNA polymerase sigma-70 region 2" evidence="5">
    <location>
        <begin position="10"/>
        <end position="76"/>
    </location>
</feature>
<protein>
    <submittedName>
        <fullName evidence="7">Sigma-70 family RNA polymerase sigma factor</fullName>
    </submittedName>
</protein>
<evidence type="ECO:0000259" key="5">
    <source>
        <dbReference type="Pfam" id="PF04542"/>
    </source>
</evidence>
<comment type="caution">
    <text evidence="7">The sequence shown here is derived from an EMBL/GenBank/DDBJ whole genome shotgun (WGS) entry which is preliminary data.</text>
</comment>
<keyword evidence="3" id="KW-0731">Sigma factor</keyword>
<comment type="similarity">
    <text evidence="1">Belongs to the sigma-70 factor family. ECF subfamily.</text>
</comment>
<dbReference type="Gene3D" id="1.10.10.10">
    <property type="entry name" value="Winged helix-like DNA-binding domain superfamily/Winged helix DNA-binding domain"/>
    <property type="match status" value="1"/>
</dbReference>
<dbReference type="Gene3D" id="1.10.1740.10">
    <property type="match status" value="1"/>
</dbReference>
<dbReference type="InterPro" id="IPR013324">
    <property type="entry name" value="RNA_pol_sigma_r3/r4-like"/>
</dbReference>
<dbReference type="InterPro" id="IPR036388">
    <property type="entry name" value="WH-like_DNA-bd_sf"/>
</dbReference>
<dbReference type="PANTHER" id="PTHR43133">
    <property type="entry name" value="RNA POLYMERASE ECF-TYPE SIGMA FACTO"/>
    <property type="match status" value="1"/>
</dbReference>
<dbReference type="SUPFAM" id="SSF88946">
    <property type="entry name" value="Sigma2 domain of RNA polymerase sigma factors"/>
    <property type="match status" value="1"/>
</dbReference>
<proteinExistence type="inferred from homology"/>
<dbReference type="PANTHER" id="PTHR43133:SF51">
    <property type="entry name" value="RNA POLYMERASE SIGMA FACTOR"/>
    <property type="match status" value="1"/>
</dbReference>
<evidence type="ECO:0000256" key="2">
    <source>
        <dbReference type="ARBA" id="ARBA00023015"/>
    </source>
</evidence>
<keyword evidence="4" id="KW-0804">Transcription</keyword>
<keyword evidence="8" id="KW-1185">Reference proteome</keyword>
<reference evidence="7 8" key="1">
    <citation type="journal article" date="2021" name="ISME Commun">
        <title>Automated analysis of genomic sequences facilitates high-throughput and comprehensive description of bacteria.</title>
        <authorList>
            <person name="Hitch T.C.A."/>
        </authorList>
    </citation>
    <scope>NUCLEOTIDE SEQUENCE [LARGE SCALE GENOMIC DNA]</scope>
    <source>
        <strain evidence="7 8">Sanger_04</strain>
    </source>
</reference>
<dbReference type="Pfam" id="PF08281">
    <property type="entry name" value="Sigma70_r4_2"/>
    <property type="match status" value="1"/>
</dbReference>
<evidence type="ECO:0000313" key="7">
    <source>
        <dbReference type="EMBL" id="MCU6695996.1"/>
    </source>
</evidence>
<dbReference type="InterPro" id="IPR013325">
    <property type="entry name" value="RNA_pol_sigma_r2"/>
</dbReference>
<evidence type="ECO:0000259" key="6">
    <source>
        <dbReference type="Pfam" id="PF08281"/>
    </source>
</evidence>
<keyword evidence="2" id="KW-0805">Transcription regulation</keyword>
<dbReference type="RefSeq" id="WP_158362072.1">
    <property type="nucleotide sequence ID" value="NZ_JAOQKC010000003.1"/>
</dbReference>
<evidence type="ECO:0000256" key="3">
    <source>
        <dbReference type="ARBA" id="ARBA00023082"/>
    </source>
</evidence>
<dbReference type="EMBL" id="JAOQKC010000003">
    <property type="protein sequence ID" value="MCU6695996.1"/>
    <property type="molecule type" value="Genomic_DNA"/>
</dbReference>
<name>A0ABT2RUM7_9FIRM</name>
<dbReference type="InterPro" id="IPR013249">
    <property type="entry name" value="RNA_pol_sigma70_r4_t2"/>
</dbReference>
<evidence type="ECO:0000256" key="4">
    <source>
        <dbReference type="ARBA" id="ARBA00023163"/>
    </source>
</evidence>
<organism evidence="7 8">
    <name type="scientific">Laedolimicola ammoniilytica</name>
    <dbReference type="NCBI Taxonomy" id="2981771"/>
    <lineage>
        <taxon>Bacteria</taxon>
        <taxon>Bacillati</taxon>
        <taxon>Bacillota</taxon>
        <taxon>Clostridia</taxon>
        <taxon>Lachnospirales</taxon>
        <taxon>Lachnospiraceae</taxon>
        <taxon>Laedolimicola</taxon>
    </lineage>
</organism>
<dbReference type="InterPro" id="IPR014284">
    <property type="entry name" value="RNA_pol_sigma-70_dom"/>
</dbReference>
<dbReference type="Pfam" id="PF04542">
    <property type="entry name" value="Sigma70_r2"/>
    <property type="match status" value="1"/>
</dbReference>
<dbReference type="Proteomes" id="UP001652461">
    <property type="component" value="Unassembled WGS sequence"/>
</dbReference>
<sequence>MKKEELGELILASQDAMYHVAKTLLYNDADCADAIQEAIVKAFSKVDTLKKDAYGKTWLMRILINECYGIMRREKRVVSLEDYRQEEKAEERKDYSELYEAIYRLPEEMRLSVTLYYLEGYGVREIAAMTEATESAVKNRLARARQRLRKELTGQAAQ</sequence>
<feature type="domain" description="RNA polymerase sigma factor 70 region 4 type 2" evidence="6">
    <location>
        <begin position="97"/>
        <end position="148"/>
    </location>
</feature>
<accession>A0ABT2RUM7</accession>
<evidence type="ECO:0000256" key="1">
    <source>
        <dbReference type="ARBA" id="ARBA00010641"/>
    </source>
</evidence>
<dbReference type="SUPFAM" id="SSF88659">
    <property type="entry name" value="Sigma3 and sigma4 domains of RNA polymerase sigma factors"/>
    <property type="match status" value="1"/>
</dbReference>
<dbReference type="InterPro" id="IPR007627">
    <property type="entry name" value="RNA_pol_sigma70_r2"/>
</dbReference>